<proteinExistence type="inferred from homology"/>
<dbReference type="Gene3D" id="2.160.20.10">
    <property type="entry name" value="Single-stranded right-handed beta-helix, Pectin lyase-like"/>
    <property type="match status" value="1"/>
</dbReference>
<dbReference type="Pfam" id="PF01095">
    <property type="entry name" value="Pectinesterase"/>
    <property type="match status" value="1"/>
</dbReference>
<dbReference type="VEuPathDB" id="FungiDB:SPBR_01748"/>
<feature type="signal peptide" evidence="11">
    <location>
        <begin position="1"/>
        <end position="16"/>
    </location>
</feature>
<dbReference type="HOGENOM" id="CLU_012243_1_0_1"/>
<keyword evidence="7 11" id="KW-0378">Hydrolase</keyword>
<gene>
    <name evidence="13" type="ORF">SPBR_01748</name>
</gene>
<dbReference type="PANTHER" id="PTHR31321">
    <property type="entry name" value="ACYL-COA THIOESTER HYDROLASE YBHC-RELATED"/>
    <property type="match status" value="1"/>
</dbReference>
<comment type="catalytic activity">
    <reaction evidence="9 11">
        <text>[(1-&gt;4)-alpha-D-galacturonosyl methyl ester](n) + n H2O = [(1-&gt;4)-alpha-D-galacturonosyl](n) + n methanol + n H(+)</text>
        <dbReference type="Rhea" id="RHEA:22380"/>
        <dbReference type="Rhea" id="RHEA-COMP:14570"/>
        <dbReference type="Rhea" id="RHEA-COMP:14573"/>
        <dbReference type="ChEBI" id="CHEBI:15377"/>
        <dbReference type="ChEBI" id="CHEBI:15378"/>
        <dbReference type="ChEBI" id="CHEBI:17790"/>
        <dbReference type="ChEBI" id="CHEBI:140522"/>
        <dbReference type="ChEBI" id="CHEBI:140523"/>
        <dbReference type="EC" id="3.1.1.11"/>
    </reaction>
</comment>
<dbReference type="Proteomes" id="UP000031575">
    <property type="component" value="Unassembled WGS sequence"/>
</dbReference>
<comment type="similarity">
    <text evidence="3">Belongs to the pectinesterase family.</text>
</comment>
<evidence type="ECO:0000256" key="5">
    <source>
        <dbReference type="ARBA" id="ARBA00022525"/>
    </source>
</evidence>
<dbReference type="PANTHER" id="PTHR31321:SF127">
    <property type="entry name" value="PECTINESTERASE"/>
    <property type="match status" value="1"/>
</dbReference>
<evidence type="ECO:0000313" key="13">
    <source>
        <dbReference type="EMBL" id="KIH91320.1"/>
    </source>
</evidence>
<dbReference type="AlphaFoldDB" id="A0A0C2IX30"/>
<evidence type="ECO:0000256" key="2">
    <source>
        <dbReference type="ARBA" id="ARBA00005184"/>
    </source>
</evidence>
<dbReference type="FunFam" id="2.160.20.10:FF:000014">
    <property type="entry name" value="Pectinesterase"/>
    <property type="match status" value="1"/>
</dbReference>
<evidence type="ECO:0000256" key="9">
    <source>
        <dbReference type="ARBA" id="ARBA00047928"/>
    </source>
</evidence>
<dbReference type="InterPro" id="IPR000070">
    <property type="entry name" value="Pectinesterase_cat"/>
</dbReference>
<dbReference type="GO" id="GO:0005576">
    <property type="term" value="C:extracellular region"/>
    <property type="evidence" value="ECO:0007669"/>
    <property type="project" value="UniProtKB-SubCell"/>
</dbReference>
<comment type="pathway">
    <text evidence="2 11">Glycan metabolism; pectin degradation; 2-dehydro-3-deoxy-D-gluconate from pectin: step 1/5.</text>
</comment>
<dbReference type="SUPFAM" id="SSF51126">
    <property type="entry name" value="Pectin lyase-like"/>
    <property type="match status" value="1"/>
</dbReference>
<name>A0A0C2IX30_9PEZI</name>
<dbReference type="GO" id="GO:0042545">
    <property type="term" value="P:cell wall modification"/>
    <property type="evidence" value="ECO:0007669"/>
    <property type="project" value="UniProtKB-UniRule"/>
</dbReference>
<keyword evidence="14" id="KW-1185">Reference proteome</keyword>
<feature type="active site" evidence="10">
    <location>
        <position position="180"/>
    </location>
</feature>
<evidence type="ECO:0000256" key="11">
    <source>
        <dbReference type="RuleBase" id="RU000589"/>
    </source>
</evidence>
<dbReference type="GO" id="GO:0030599">
    <property type="term" value="F:pectinesterase activity"/>
    <property type="evidence" value="ECO:0007669"/>
    <property type="project" value="UniProtKB-UniRule"/>
</dbReference>
<accession>A0A0C2IX30</accession>
<dbReference type="InterPro" id="IPR033131">
    <property type="entry name" value="Pectinesterase_Asp_AS"/>
</dbReference>
<dbReference type="EC" id="3.1.1.11" evidence="4 11"/>
<dbReference type="RefSeq" id="XP_040619330.1">
    <property type="nucleotide sequence ID" value="XM_040760058.1"/>
</dbReference>
<organism evidence="13 14">
    <name type="scientific">Sporothrix brasiliensis 5110</name>
    <dbReference type="NCBI Taxonomy" id="1398154"/>
    <lineage>
        <taxon>Eukaryota</taxon>
        <taxon>Fungi</taxon>
        <taxon>Dikarya</taxon>
        <taxon>Ascomycota</taxon>
        <taxon>Pezizomycotina</taxon>
        <taxon>Sordariomycetes</taxon>
        <taxon>Sordariomycetidae</taxon>
        <taxon>Ophiostomatales</taxon>
        <taxon>Ophiostomataceae</taxon>
        <taxon>Sporothrix</taxon>
    </lineage>
</organism>
<comment type="function">
    <text evidence="11">Involved in maceration and soft-rotting of plant tissue.</text>
</comment>
<feature type="domain" description="Pectinesterase catalytic" evidence="12">
    <location>
        <begin position="27"/>
        <end position="299"/>
    </location>
</feature>
<evidence type="ECO:0000259" key="12">
    <source>
        <dbReference type="Pfam" id="PF01095"/>
    </source>
</evidence>
<dbReference type="GO" id="GO:0045490">
    <property type="term" value="P:pectin catabolic process"/>
    <property type="evidence" value="ECO:0007669"/>
    <property type="project" value="UniProtKB-UniRule"/>
</dbReference>
<feature type="chain" id="PRO_5005111146" description="Pectinesterase" evidence="11">
    <location>
        <begin position="17"/>
        <end position="343"/>
    </location>
</feature>
<evidence type="ECO:0000256" key="1">
    <source>
        <dbReference type="ARBA" id="ARBA00004613"/>
    </source>
</evidence>
<evidence type="ECO:0000256" key="4">
    <source>
        <dbReference type="ARBA" id="ARBA00013229"/>
    </source>
</evidence>
<dbReference type="UniPathway" id="UPA00545">
    <property type="reaction ID" value="UER00823"/>
</dbReference>
<evidence type="ECO:0000256" key="10">
    <source>
        <dbReference type="PROSITE-ProRule" id="PRU10040"/>
    </source>
</evidence>
<dbReference type="InterPro" id="IPR012334">
    <property type="entry name" value="Pectin_lyas_fold"/>
</dbReference>
<dbReference type="EMBL" id="AWTV01000007">
    <property type="protein sequence ID" value="KIH91320.1"/>
    <property type="molecule type" value="Genomic_DNA"/>
</dbReference>
<keyword evidence="8 11" id="KW-0063">Aspartyl esterase</keyword>
<dbReference type="GeneID" id="63674979"/>
<evidence type="ECO:0000313" key="14">
    <source>
        <dbReference type="Proteomes" id="UP000031575"/>
    </source>
</evidence>
<keyword evidence="11" id="KW-0961">Cell wall biogenesis/degradation</keyword>
<evidence type="ECO:0000256" key="7">
    <source>
        <dbReference type="ARBA" id="ARBA00022801"/>
    </source>
</evidence>
<evidence type="ECO:0000256" key="3">
    <source>
        <dbReference type="ARBA" id="ARBA00008891"/>
    </source>
</evidence>
<comment type="caution">
    <text evidence="13">The sequence shown here is derived from an EMBL/GenBank/DDBJ whole genome shotgun (WGS) entry which is preliminary data.</text>
</comment>
<keyword evidence="6 11" id="KW-0732">Signal</keyword>
<dbReference type="InterPro" id="IPR011050">
    <property type="entry name" value="Pectin_lyase_fold/virulence"/>
</dbReference>
<reference evidence="13 14" key="1">
    <citation type="journal article" date="2014" name="BMC Genomics">
        <title>Comparative genomics of the major fungal agents of human and animal Sporotrichosis: Sporothrix schenckii and Sporothrix brasiliensis.</title>
        <authorList>
            <person name="Teixeira M.M."/>
            <person name="de Almeida L.G."/>
            <person name="Kubitschek-Barreira P."/>
            <person name="Alves F.L."/>
            <person name="Kioshima E.S."/>
            <person name="Abadio A.K."/>
            <person name="Fernandes L."/>
            <person name="Derengowski L.S."/>
            <person name="Ferreira K.S."/>
            <person name="Souza R.C."/>
            <person name="Ruiz J.C."/>
            <person name="de Andrade N.C."/>
            <person name="Paes H.C."/>
            <person name="Nicola A.M."/>
            <person name="Albuquerque P."/>
            <person name="Gerber A.L."/>
            <person name="Martins V.P."/>
            <person name="Peconick L.D."/>
            <person name="Neto A.V."/>
            <person name="Chaucanez C.B."/>
            <person name="Silva P.A."/>
            <person name="Cunha O.L."/>
            <person name="de Oliveira F.F."/>
            <person name="dos Santos T.C."/>
            <person name="Barros A.L."/>
            <person name="Soares M.A."/>
            <person name="de Oliveira L.M."/>
            <person name="Marini M.M."/>
            <person name="Villalobos-Duno H."/>
            <person name="Cunha M.M."/>
            <person name="de Hoog S."/>
            <person name="da Silveira J.F."/>
            <person name="Henrissat B."/>
            <person name="Nino-Vega G.A."/>
            <person name="Cisalpino P.S."/>
            <person name="Mora-Montes H.M."/>
            <person name="Almeida S.R."/>
            <person name="Stajich J.E."/>
            <person name="Lopes-Bezerra L.M."/>
            <person name="Vasconcelos A.T."/>
            <person name="Felipe M.S."/>
        </authorList>
    </citation>
    <scope>NUCLEOTIDE SEQUENCE [LARGE SCALE GENOMIC DNA]</scope>
    <source>
        <strain evidence="13 14">5110</strain>
    </source>
</reference>
<protein>
    <recommendedName>
        <fullName evidence="4 11">Pectinesterase</fullName>
        <ecNumber evidence="4 11">3.1.1.11</ecNumber>
    </recommendedName>
</protein>
<evidence type="ECO:0000256" key="6">
    <source>
        <dbReference type="ARBA" id="ARBA00022729"/>
    </source>
</evidence>
<keyword evidence="5 11" id="KW-0964">Secreted</keyword>
<dbReference type="OrthoDB" id="2019149at2759"/>
<evidence type="ECO:0000256" key="8">
    <source>
        <dbReference type="ARBA" id="ARBA00023085"/>
    </source>
</evidence>
<sequence length="343" mass="36182">MLSTLVLSMCIGRAFATGRTSPPSGSITVCSSGCDYNTIQKAVGSISPTSKSPSKIFVYAGTYTEQVTIPALAGALTIYGQTVNTASYTSNVVNLKWKSSAADGFDDEHTAALINLSPSVRVYNINIKNTYGKGSQAIALAAYNTKQGYYGVGLYGYQDTLLAQTGNQVYAGCYIEGAVDFVFGQYARAWITKTDIALKAGGGSITADGRPSASGDSYYVIDQSTVSAASGASVASGTVYLGRPWSQYARVCVQKTVLSSIVNAAGWSIWSTSTPNTAGVSFQEYDNKGAGASGTRVSFATKLSSPILIGTILGSDYASWLLYRWCWLKRALLGLMTAVRRSS</sequence>
<dbReference type="PROSITE" id="PS00503">
    <property type="entry name" value="PECTINESTERASE_2"/>
    <property type="match status" value="1"/>
</dbReference>
<comment type="subcellular location">
    <subcellularLocation>
        <location evidence="1 11">Secreted</location>
    </subcellularLocation>
</comment>